<name>A0A3P6RGL4_ANISI</name>
<organism evidence="1 2">
    <name type="scientific">Anisakis simplex</name>
    <name type="common">Herring worm</name>
    <dbReference type="NCBI Taxonomy" id="6269"/>
    <lineage>
        <taxon>Eukaryota</taxon>
        <taxon>Metazoa</taxon>
        <taxon>Ecdysozoa</taxon>
        <taxon>Nematoda</taxon>
        <taxon>Chromadorea</taxon>
        <taxon>Rhabditida</taxon>
        <taxon>Spirurina</taxon>
        <taxon>Ascaridomorpha</taxon>
        <taxon>Ascaridoidea</taxon>
        <taxon>Anisakidae</taxon>
        <taxon>Anisakis</taxon>
        <taxon>Anisakis simplex complex</taxon>
    </lineage>
</organism>
<gene>
    <name evidence="1" type="ORF">ASIM_LOCUS17740</name>
</gene>
<evidence type="ECO:0000313" key="1">
    <source>
        <dbReference type="EMBL" id="VDK61316.1"/>
    </source>
</evidence>
<reference evidence="1 2" key="1">
    <citation type="submission" date="2018-11" db="EMBL/GenBank/DDBJ databases">
        <authorList>
            <consortium name="Pathogen Informatics"/>
        </authorList>
    </citation>
    <scope>NUCLEOTIDE SEQUENCE [LARGE SCALE GENOMIC DNA]</scope>
</reference>
<dbReference type="Proteomes" id="UP000267096">
    <property type="component" value="Unassembled WGS sequence"/>
</dbReference>
<proteinExistence type="predicted"/>
<sequence length="39" mass="4515">MTDAEIVEKTELLTQVSQLLHHHFVSFVHQPLESRHSCS</sequence>
<evidence type="ECO:0000313" key="2">
    <source>
        <dbReference type="Proteomes" id="UP000267096"/>
    </source>
</evidence>
<protein>
    <submittedName>
        <fullName evidence="1">Uncharacterized protein</fullName>
    </submittedName>
</protein>
<keyword evidence="2" id="KW-1185">Reference proteome</keyword>
<dbReference type="AlphaFoldDB" id="A0A3P6RGL4"/>
<accession>A0A3P6RGL4</accession>
<dbReference type="EMBL" id="UYRR01034511">
    <property type="protein sequence ID" value="VDK61316.1"/>
    <property type="molecule type" value="Genomic_DNA"/>
</dbReference>